<evidence type="ECO:0000313" key="2">
    <source>
        <dbReference type="Proteomes" id="UP000255355"/>
    </source>
</evidence>
<protein>
    <submittedName>
        <fullName evidence="1">Uncharacterized protein</fullName>
    </submittedName>
</protein>
<dbReference type="Proteomes" id="UP000255355">
    <property type="component" value="Unassembled WGS sequence"/>
</dbReference>
<name>A0A370HE83_9NOCA</name>
<proteinExistence type="predicted"/>
<comment type="caution">
    <text evidence="1">The sequence shown here is derived from an EMBL/GenBank/DDBJ whole genome shotgun (WGS) entry which is preliminary data.</text>
</comment>
<dbReference type="OrthoDB" id="4563284at2"/>
<organism evidence="1 2">
    <name type="scientific">Nocardia mexicana</name>
    <dbReference type="NCBI Taxonomy" id="279262"/>
    <lineage>
        <taxon>Bacteria</taxon>
        <taxon>Bacillati</taxon>
        <taxon>Actinomycetota</taxon>
        <taxon>Actinomycetes</taxon>
        <taxon>Mycobacteriales</taxon>
        <taxon>Nocardiaceae</taxon>
        <taxon>Nocardia</taxon>
    </lineage>
</organism>
<sequence length="97" mass="10740">MSATLAELEARIAALEADRADYKAVLSMVNVLGQQTRERIAVLDKTIDGVEQRLTAHIDGIEERLAGKIGETNARVRSIEENVAEIKDLLLQALDRR</sequence>
<gene>
    <name evidence="1" type="ORF">DFR68_101391</name>
</gene>
<dbReference type="EMBL" id="QQAZ01000001">
    <property type="protein sequence ID" value="RDI55558.1"/>
    <property type="molecule type" value="Genomic_DNA"/>
</dbReference>
<dbReference type="AlphaFoldDB" id="A0A370HE83"/>
<dbReference type="RefSeq" id="WP_068030201.1">
    <property type="nucleotide sequence ID" value="NZ_QQAZ01000001.1"/>
</dbReference>
<evidence type="ECO:0000313" key="1">
    <source>
        <dbReference type="EMBL" id="RDI55558.1"/>
    </source>
</evidence>
<keyword evidence="2" id="KW-1185">Reference proteome</keyword>
<dbReference type="STRING" id="1210089.GCA_001613165_07072"/>
<dbReference type="Gene3D" id="1.20.5.340">
    <property type="match status" value="1"/>
</dbReference>
<reference evidence="1 2" key="1">
    <citation type="submission" date="2018-07" db="EMBL/GenBank/DDBJ databases">
        <title>Genomic Encyclopedia of Type Strains, Phase IV (KMG-IV): sequencing the most valuable type-strain genomes for metagenomic binning, comparative biology and taxonomic classification.</title>
        <authorList>
            <person name="Goeker M."/>
        </authorList>
    </citation>
    <scope>NUCLEOTIDE SEQUENCE [LARGE SCALE GENOMIC DNA]</scope>
    <source>
        <strain evidence="1 2">DSM 44952</strain>
    </source>
</reference>
<accession>A0A370HE83</accession>